<dbReference type="PANTHER" id="PTHR38887:SF1">
    <property type="entry name" value="RAS MODIFICATION PROTEIN ERF4"/>
    <property type="match status" value="1"/>
</dbReference>
<dbReference type="Proteomes" id="UP000189580">
    <property type="component" value="Chromosome a"/>
</dbReference>
<dbReference type="PANTHER" id="PTHR38887">
    <property type="entry name" value="CHROMOSOME 21, WHOLE GENOME SHOTGUN SEQUENCE"/>
    <property type="match status" value="1"/>
</dbReference>
<evidence type="ECO:0000313" key="4">
    <source>
        <dbReference type="Proteomes" id="UP000189580"/>
    </source>
</evidence>
<dbReference type="EMBL" id="CP014501">
    <property type="protein sequence ID" value="ANB12678.1"/>
    <property type="molecule type" value="Genomic_DNA"/>
</dbReference>
<feature type="region of interest" description="Disordered" evidence="2">
    <location>
        <begin position="64"/>
        <end position="84"/>
    </location>
</feature>
<dbReference type="RefSeq" id="XP_018735155.1">
    <property type="nucleotide sequence ID" value="XM_018882914.1"/>
</dbReference>
<feature type="region of interest" description="Disordered" evidence="2">
    <location>
        <begin position="1"/>
        <end position="52"/>
    </location>
</feature>
<keyword evidence="4" id="KW-1185">Reference proteome</keyword>
<protein>
    <submittedName>
        <fullName evidence="3">Uncharacterized protein</fullName>
    </submittedName>
</protein>
<sequence>MQTASYYPVQGQESGVMEFGYSNTPPKYTEMEGEDASINSRDSPRFPGPTSSLDYQYQRASSYVHSLPRDSGSSRRHSRERGLQPLQKPVVIPQMTTARGQPFSRAYSPLLQSYGITAVEFMEFIDNLNIEKGKGFNNPLQGLDMPIVSGLVNRATNMATRAGILDGFSENLDQFLYHANHDIFFPRQLQVKICTTSELHSVLDLPRGISVGSPNELSKLSNFISPLTFDVPSPTRQTFSFQNIMPQQHVTSSYCHDHRPSRCEQRRSDREYRRFSRKQDRELHKLERNLDRANRKSERDISKAFNRGDSRNTQVVNALQEQEREMYRIQQDMAMLRLQTRSRGDNCSPSCHGYTSTPLLWLVVVNI</sequence>
<keyword evidence="1" id="KW-0175">Coiled coil</keyword>
<evidence type="ECO:0000256" key="2">
    <source>
        <dbReference type="SAM" id="MobiDB-lite"/>
    </source>
</evidence>
<gene>
    <name evidence="3" type="ORF">AWJ20_942</name>
</gene>
<evidence type="ECO:0000313" key="3">
    <source>
        <dbReference type="EMBL" id="ANB12678.1"/>
    </source>
</evidence>
<dbReference type="AlphaFoldDB" id="A0A161HL40"/>
<dbReference type="KEGG" id="slb:AWJ20_942"/>
<name>A0A161HL40_9ASCO</name>
<proteinExistence type="predicted"/>
<dbReference type="GeneID" id="30038030"/>
<dbReference type="InterPro" id="IPR053221">
    <property type="entry name" value="Burnettramic_acid_biosynth"/>
</dbReference>
<evidence type="ECO:0000256" key="1">
    <source>
        <dbReference type="SAM" id="Coils"/>
    </source>
</evidence>
<accession>A0A161HL40</accession>
<feature type="coiled-coil region" evidence="1">
    <location>
        <begin position="276"/>
        <end position="339"/>
    </location>
</feature>
<reference evidence="3 4" key="1">
    <citation type="submission" date="2016-02" db="EMBL/GenBank/DDBJ databases">
        <title>Complete genome sequence and transcriptome regulation of the pentose utilising yeast Sugiyamaella lignohabitans.</title>
        <authorList>
            <person name="Bellasio M."/>
            <person name="Peymann A."/>
            <person name="Valli M."/>
            <person name="Sipitzky M."/>
            <person name="Graf A."/>
            <person name="Sauer M."/>
            <person name="Marx H."/>
            <person name="Mattanovich D."/>
        </authorList>
    </citation>
    <scope>NUCLEOTIDE SEQUENCE [LARGE SCALE GENOMIC DNA]</scope>
    <source>
        <strain evidence="3 4">CBS 10342</strain>
    </source>
</reference>
<organism evidence="3 4">
    <name type="scientific">Sugiyamaella lignohabitans</name>
    <dbReference type="NCBI Taxonomy" id="796027"/>
    <lineage>
        <taxon>Eukaryota</taxon>
        <taxon>Fungi</taxon>
        <taxon>Dikarya</taxon>
        <taxon>Ascomycota</taxon>
        <taxon>Saccharomycotina</taxon>
        <taxon>Dipodascomycetes</taxon>
        <taxon>Dipodascales</taxon>
        <taxon>Trichomonascaceae</taxon>
        <taxon>Sugiyamaella</taxon>
    </lineage>
</organism>
<dbReference type="OrthoDB" id="3068835at2759"/>